<evidence type="ECO:0000313" key="1">
    <source>
        <dbReference type="Ensembl" id="ENSHCOP00000026558.1"/>
    </source>
</evidence>
<reference evidence="1" key="1">
    <citation type="submission" date="2025-08" db="UniProtKB">
        <authorList>
            <consortium name="Ensembl"/>
        </authorList>
    </citation>
    <scope>IDENTIFICATION</scope>
</reference>
<protein>
    <submittedName>
        <fullName evidence="1">Uncharacterized protein</fullName>
    </submittedName>
</protein>
<dbReference type="Ensembl" id="ENSHCOT00000021860.1">
    <property type="protein sequence ID" value="ENSHCOP00000026558.1"/>
    <property type="gene ID" value="ENSHCOG00000017601.1"/>
</dbReference>
<dbReference type="Proteomes" id="UP000264820">
    <property type="component" value="Unplaced"/>
</dbReference>
<sequence length="58" mass="7064">MRHQPRHRLERCCSDFAVSFHYIYAVQLYALEYLAYHLRPYGYKYRFPSSFFVPAAVQ</sequence>
<dbReference type="STRING" id="109280.ENSHCOP00000026558"/>
<name>A0A3Q2ZJG9_HIPCM</name>
<proteinExistence type="predicted"/>
<dbReference type="AlphaFoldDB" id="A0A3Q2ZJG9"/>
<keyword evidence="2" id="KW-1185">Reference proteome</keyword>
<reference evidence="1" key="2">
    <citation type="submission" date="2025-09" db="UniProtKB">
        <authorList>
            <consortium name="Ensembl"/>
        </authorList>
    </citation>
    <scope>IDENTIFICATION</scope>
</reference>
<organism evidence="1 2">
    <name type="scientific">Hippocampus comes</name>
    <name type="common">Tiger tail seahorse</name>
    <dbReference type="NCBI Taxonomy" id="109280"/>
    <lineage>
        <taxon>Eukaryota</taxon>
        <taxon>Metazoa</taxon>
        <taxon>Chordata</taxon>
        <taxon>Craniata</taxon>
        <taxon>Vertebrata</taxon>
        <taxon>Euteleostomi</taxon>
        <taxon>Actinopterygii</taxon>
        <taxon>Neopterygii</taxon>
        <taxon>Teleostei</taxon>
        <taxon>Neoteleostei</taxon>
        <taxon>Acanthomorphata</taxon>
        <taxon>Syngnathiaria</taxon>
        <taxon>Syngnathiformes</taxon>
        <taxon>Syngnathoidei</taxon>
        <taxon>Syngnathidae</taxon>
        <taxon>Hippocampus</taxon>
    </lineage>
</organism>
<dbReference type="GeneTree" id="ENSGT00940000179383"/>
<evidence type="ECO:0000313" key="2">
    <source>
        <dbReference type="Proteomes" id="UP000264820"/>
    </source>
</evidence>
<accession>A0A3Q2ZJG9</accession>